<dbReference type="OrthoDB" id="59486at2"/>
<gene>
    <name evidence="3" type="ORF">C1280_34385</name>
</gene>
<dbReference type="PANTHER" id="PTHR37836">
    <property type="entry name" value="LMO1036 PROTEIN"/>
    <property type="match status" value="1"/>
</dbReference>
<evidence type="ECO:0000259" key="1">
    <source>
        <dbReference type="Pfam" id="PF12904"/>
    </source>
</evidence>
<name>A0A2Z3HHM8_9BACT</name>
<dbReference type="AlphaFoldDB" id="A0A2Z3HHM8"/>
<feature type="domain" description="Putative collagen-binding" evidence="1">
    <location>
        <begin position="327"/>
        <end position="425"/>
    </location>
</feature>
<reference evidence="3 4" key="1">
    <citation type="submission" date="2018-01" db="EMBL/GenBank/DDBJ databases">
        <title>G. obscuriglobus.</title>
        <authorList>
            <person name="Franke J."/>
            <person name="Blomberg W."/>
            <person name="Selmecki A."/>
        </authorList>
    </citation>
    <scope>NUCLEOTIDE SEQUENCE [LARGE SCALE GENOMIC DNA]</scope>
    <source>
        <strain evidence="3 4">DSM 5831</strain>
    </source>
</reference>
<proteinExistence type="predicted"/>
<dbReference type="PANTHER" id="PTHR37836:SF3">
    <property type="entry name" value="ENDOGLUCANASE"/>
    <property type="match status" value="1"/>
</dbReference>
<dbReference type="KEGG" id="gog:C1280_34385"/>
<sequence length="439" mass="49102">MSDNKRFLVTAEGKPFFYLADTAWELFHRLDREQAGKYLKTRAAQGYNVVQAVALAEFDGLNEPNVYGHKPLIDNSPAKPNEKYFEHVDWVVNRAAEHGIYTALLPTWGDKWNKKWGQGPEVFTPENAEAYGAWLGKRYKDRPIIWVLGGDRPVETDAHKRITRAMAKGLRAGDGGAHLITFHPTGGSGSSTPFHNDDWLDFNMRQNGHQAEFTGRYDKTLADYNLRPAKPVLDGEPIYEGHPVSFKAKEFGHSTAADVRRPFYWDVFSGACGHTYGHHSVWQFYAKGRKPVNSPLVTWEEAIEQPGGKQMQHGRRLIESRPYLTRVPDDSVIVADEVGTSVPGAGTRRFAATRDEKGTFAMVYVPIGRPFTVAMGKVTGPKVKAWWFNPRDGKATAVGTFPNTGTRTFTPPADGELLDWVLVLDDESKNFPEPGATPR</sequence>
<protein>
    <submittedName>
        <fullName evidence="3">DUF4038 domain-containing protein</fullName>
    </submittedName>
</protein>
<evidence type="ECO:0000313" key="4">
    <source>
        <dbReference type="Proteomes" id="UP000245802"/>
    </source>
</evidence>
<dbReference type="EMBL" id="CP025958">
    <property type="protein sequence ID" value="AWM42505.1"/>
    <property type="molecule type" value="Genomic_DNA"/>
</dbReference>
<dbReference type="Pfam" id="PF12904">
    <property type="entry name" value="Collagen_bind_2"/>
    <property type="match status" value="1"/>
</dbReference>
<accession>A0A2Z3HHM8</accession>
<evidence type="ECO:0000313" key="3">
    <source>
        <dbReference type="EMBL" id="AWM42505.1"/>
    </source>
</evidence>
<dbReference type="Proteomes" id="UP000245802">
    <property type="component" value="Chromosome"/>
</dbReference>
<dbReference type="Gene3D" id="3.20.20.80">
    <property type="entry name" value="Glycosidases"/>
    <property type="match status" value="1"/>
</dbReference>
<feature type="domain" description="Apiosidase-like catalytic" evidence="2">
    <location>
        <begin position="2"/>
        <end position="324"/>
    </location>
</feature>
<keyword evidence="4" id="KW-1185">Reference proteome</keyword>
<dbReference type="Pfam" id="PF13204">
    <property type="entry name" value="Apiosidase"/>
    <property type="match status" value="1"/>
</dbReference>
<dbReference type="InterPro" id="IPR024749">
    <property type="entry name" value="Collagen-bd_put"/>
</dbReference>
<evidence type="ECO:0000259" key="2">
    <source>
        <dbReference type="Pfam" id="PF13204"/>
    </source>
</evidence>
<dbReference type="InterPro" id="IPR017853">
    <property type="entry name" value="GH"/>
</dbReference>
<dbReference type="SUPFAM" id="SSF51445">
    <property type="entry name" value="(Trans)glycosidases"/>
    <property type="match status" value="1"/>
</dbReference>
<dbReference type="InterPro" id="IPR025277">
    <property type="entry name" value="Apiosidase-like_cat_dom"/>
</dbReference>
<organism evidence="3 4">
    <name type="scientific">Gemmata obscuriglobus</name>
    <dbReference type="NCBI Taxonomy" id="114"/>
    <lineage>
        <taxon>Bacteria</taxon>
        <taxon>Pseudomonadati</taxon>
        <taxon>Planctomycetota</taxon>
        <taxon>Planctomycetia</taxon>
        <taxon>Gemmatales</taxon>
        <taxon>Gemmataceae</taxon>
        <taxon>Gemmata</taxon>
    </lineage>
</organism>